<sequence>MRIAPLVWWDVKENVDLKQYAVLGHDPSQSTTDHRKPVLLNTNAPWSAFLCGSQGSGKSHTLSCMLENCLLDDRKIGFNPHPLAALVFHYDRLSSSEVSEAAYLCNKVKTIVLVSASNYKRRKTQYEAMAQAHGGKIEVKKFMLETSNLNTEHIKTLMAVGKDTEMPLYMRMVMQILRELAIEKDGNVNYSDFRARLAKPGFSQMQNQPLSMRLDLLESYINTEKTITDDLVGEEGTLTIVDLTDPVLDEETACVLFNIILCGKIVALDEAHNYMLDDSAAAKQFTDSLLSTIRQQRHQGVRIVIATQEPTLDTKLLELCSIAMVHRCSSPAWVEVLKKHLAGMYLASRSAGSGEDVLISHLNLFRKITQLRLGESLLFCPTAAVLMDEGNILRMADVHDKSAHYIQFRTRERLTADGGRTKTAGA</sequence>
<protein>
    <recommendedName>
        <fullName evidence="3">P-loop containing nucleoside triphosphate hydrolase protein</fullName>
    </recommendedName>
</protein>
<dbReference type="Gene3D" id="3.40.50.300">
    <property type="entry name" value="P-loop containing nucleotide triphosphate hydrolases"/>
    <property type="match status" value="1"/>
</dbReference>
<keyword evidence="2" id="KW-1185">Reference proteome</keyword>
<dbReference type="AlphaFoldDB" id="A0A2T2NAY1"/>
<reference evidence="1 2" key="1">
    <citation type="journal article" date="2018" name="Front. Microbiol.">
        <title>Genome-Wide Analysis of Corynespora cassiicola Leaf Fall Disease Putative Effectors.</title>
        <authorList>
            <person name="Lopez D."/>
            <person name="Ribeiro S."/>
            <person name="Label P."/>
            <person name="Fumanal B."/>
            <person name="Venisse J.S."/>
            <person name="Kohler A."/>
            <person name="de Oliveira R.R."/>
            <person name="Labutti K."/>
            <person name="Lipzen A."/>
            <person name="Lail K."/>
            <person name="Bauer D."/>
            <person name="Ohm R.A."/>
            <person name="Barry K.W."/>
            <person name="Spatafora J."/>
            <person name="Grigoriev I.V."/>
            <person name="Martin F.M."/>
            <person name="Pujade-Renaud V."/>
        </authorList>
    </citation>
    <scope>NUCLEOTIDE SEQUENCE [LARGE SCALE GENOMIC DNA]</scope>
    <source>
        <strain evidence="1 2">Philippines</strain>
    </source>
</reference>
<evidence type="ECO:0008006" key="3">
    <source>
        <dbReference type="Google" id="ProtNLM"/>
    </source>
</evidence>
<dbReference type="STRING" id="1448308.A0A2T2NAY1"/>
<dbReference type="SUPFAM" id="SSF52540">
    <property type="entry name" value="P-loop containing nucleoside triphosphate hydrolases"/>
    <property type="match status" value="1"/>
</dbReference>
<dbReference type="Proteomes" id="UP000240883">
    <property type="component" value="Unassembled WGS sequence"/>
</dbReference>
<evidence type="ECO:0000313" key="2">
    <source>
        <dbReference type="Proteomes" id="UP000240883"/>
    </source>
</evidence>
<dbReference type="InterPro" id="IPR027417">
    <property type="entry name" value="P-loop_NTPase"/>
</dbReference>
<evidence type="ECO:0000313" key="1">
    <source>
        <dbReference type="EMBL" id="PSN62406.1"/>
    </source>
</evidence>
<name>A0A2T2NAY1_CORCC</name>
<gene>
    <name evidence="1" type="ORF">BS50DRAFT_603146</name>
</gene>
<organism evidence="1 2">
    <name type="scientific">Corynespora cassiicola Philippines</name>
    <dbReference type="NCBI Taxonomy" id="1448308"/>
    <lineage>
        <taxon>Eukaryota</taxon>
        <taxon>Fungi</taxon>
        <taxon>Dikarya</taxon>
        <taxon>Ascomycota</taxon>
        <taxon>Pezizomycotina</taxon>
        <taxon>Dothideomycetes</taxon>
        <taxon>Pleosporomycetidae</taxon>
        <taxon>Pleosporales</taxon>
        <taxon>Corynesporascaceae</taxon>
        <taxon>Corynespora</taxon>
    </lineage>
</organism>
<dbReference type="EMBL" id="KZ678141">
    <property type="protein sequence ID" value="PSN62406.1"/>
    <property type="molecule type" value="Genomic_DNA"/>
</dbReference>
<proteinExistence type="predicted"/>
<dbReference type="OrthoDB" id="2316594at2759"/>
<accession>A0A2T2NAY1</accession>